<organism evidence="1 2">
    <name type="scientific">Clostridium mobile</name>
    <dbReference type="NCBI Taxonomy" id="2841512"/>
    <lineage>
        <taxon>Bacteria</taxon>
        <taxon>Bacillati</taxon>
        <taxon>Bacillota</taxon>
        <taxon>Clostridia</taxon>
        <taxon>Eubacteriales</taxon>
        <taxon>Clostridiaceae</taxon>
        <taxon>Clostridium</taxon>
    </lineage>
</organism>
<evidence type="ECO:0000313" key="2">
    <source>
        <dbReference type="Proteomes" id="UP000726170"/>
    </source>
</evidence>
<sequence>MMEYKEIKVVNRGKIAYLHTYGVFEERIDKIIRNEQEMYAFVYLVTNTVRDLLKRYDEDDFLKKYNSSFKQIAYAIKKERSREIN</sequence>
<dbReference type="Proteomes" id="UP000726170">
    <property type="component" value="Unassembled WGS sequence"/>
</dbReference>
<comment type="caution">
    <text evidence="1">The sequence shown here is derived from an EMBL/GenBank/DDBJ whole genome shotgun (WGS) entry which is preliminary data.</text>
</comment>
<protein>
    <submittedName>
        <fullName evidence="1">Uncharacterized protein</fullName>
    </submittedName>
</protein>
<reference evidence="1 2" key="1">
    <citation type="submission" date="2021-06" db="EMBL/GenBank/DDBJ databases">
        <authorList>
            <person name="Sun Q."/>
            <person name="Li D."/>
        </authorList>
    </citation>
    <scope>NUCLEOTIDE SEQUENCE [LARGE SCALE GENOMIC DNA]</scope>
    <source>
        <strain evidence="1 2">MSJ-11</strain>
    </source>
</reference>
<keyword evidence="2" id="KW-1185">Reference proteome</keyword>
<evidence type="ECO:0000313" key="1">
    <source>
        <dbReference type="EMBL" id="MBU5485979.1"/>
    </source>
</evidence>
<proteinExistence type="predicted"/>
<name>A0ABS6ENM5_9CLOT</name>
<gene>
    <name evidence="1" type="ORF">KQI86_16785</name>
</gene>
<dbReference type="EMBL" id="JAHLQF010000004">
    <property type="protein sequence ID" value="MBU5485979.1"/>
    <property type="molecule type" value="Genomic_DNA"/>
</dbReference>
<accession>A0ABS6ENM5</accession>